<dbReference type="Proteomes" id="UP000326582">
    <property type="component" value="Chromosome 1"/>
</dbReference>
<organism evidence="1 2">
    <name type="scientific">Clavispora lusitaniae</name>
    <name type="common">Candida lusitaniae</name>
    <dbReference type="NCBI Taxonomy" id="36911"/>
    <lineage>
        <taxon>Eukaryota</taxon>
        <taxon>Fungi</taxon>
        <taxon>Dikarya</taxon>
        <taxon>Ascomycota</taxon>
        <taxon>Saccharomycotina</taxon>
        <taxon>Pichiomycetes</taxon>
        <taxon>Metschnikowiaceae</taxon>
        <taxon>Clavispora</taxon>
    </lineage>
</organism>
<evidence type="ECO:0000313" key="2">
    <source>
        <dbReference type="Proteomes" id="UP000326582"/>
    </source>
</evidence>
<accession>A0ACD0WEP4</accession>
<evidence type="ECO:0000313" key="1">
    <source>
        <dbReference type="EMBL" id="QFZ26029.1"/>
    </source>
</evidence>
<proteinExistence type="predicted"/>
<reference evidence="2" key="1">
    <citation type="journal article" date="2019" name="MBio">
        <title>Comparative genomics for the elucidation of multidrug resistance (MDR) in Candida lusitaniae.</title>
        <authorList>
            <person name="Kannan A."/>
            <person name="Asner S.A."/>
            <person name="Trachsel E."/>
            <person name="Kelly S."/>
            <person name="Parker J."/>
            <person name="Sanglard D."/>
        </authorList>
    </citation>
    <scope>NUCLEOTIDE SEQUENCE [LARGE SCALE GENOMIC DNA]</scope>
    <source>
        <strain evidence="2">P1</strain>
    </source>
</reference>
<protein>
    <submittedName>
        <fullName evidence="1">Uncharacterized membrane protein</fullName>
    </submittedName>
</protein>
<keyword evidence="2" id="KW-1185">Reference proteome</keyword>
<name>A0ACD0WEP4_CLALS</name>
<sequence length="609" mass="68126">MRFLYPCLLIAMVAAVKRDMDMDMNMDMDHDQMSNDAIEPASDDSNRITSDHTDSSDSASSTLIPVPHSVKHQHGMPILETKLTPEEKLYWESYSTETYFNTPSSKRGALYAHLALYVGSYVFLYPLVLVFWNVGHSLYLPALTLHTGLVIASVFTFWIFSGSVRELYPHSAFKPMTLLLFLGSLMHWAISVVAVAYRYLNIDNEFDYFELAHAEDGSSVHSPDLTLRDSNSHFEDFELESFGEPDGHLKTSNGSMLQPQPSRMSSVFLKFPAFKKATQLGGKTALALTGLTNWASFAYFLIYFPTGVATYAVYGTDGTIFNLLAHFIKGGVFFVLGLVTLARYCGAFRGKGWAWNHRFVTARNDNRGWLRWQPRGLWTMEFVESSLIFFYGSTNVFLEHLAGAGGAWTAKDLQHVSIAFIYLGCGLCGILLERRLSTWRYTKAVDNLTASTDPKDVAAVTKAHPGFSPNPFPILTIYWTGILMSKHTQASALSTEIHIQWGNLFVVGCVFRMMSYLIQVLVPSQARGLTAAHAPFTEIVVAFALLCGGLIFMESCDPVVHSFEYYGYTSMFTLNVSLGFVALLMAWEMCVFSIKDALIRRNASSRRAV</sequence>
<dbReference type="EMBL" id="CP038484">
    <property type="protein sequence ID" value="QFZ26029.1"/>
    <property type="molecule type" value="Genomic_DNA"/>
</dbReference>
<gene>
    <name evidence="1" type="ORF">EJF14_11156</name>
</gene>